<evidence type="ECO:0000256" key="1">
    <source>
        <dbReference type="SAM" id="MobiDB-lite"/>
    </source>
</evidence>
<feature type="region of interest" description="Disordered" evidence="1">
    <location>
        <begin position="1"/>
        <end position="28"/>
    </location>
</feature>
<reference evidence="2" key="2">
    <citation type="journal article" date="2015" name="Fish Shellfish Immunol.">
        <title>Early steps in the European eel (Anguilla anguilla)-Vibrio vulnificus interaction in the gills: Role of the RtxA13 toxin.</title>
        <authorList>
            <person name="Callol A."/>
            <person name="Pajuelo D."/>
            <person name="Ebbesson L."/>
            <person name="Teles M."/>
            <person name="MacKenzie S."/>
            <person name="Amaro C."/>
        </authorList>
    </citation>
    <scope>NUCLEOTIDE SEQUENCE</scope>
</reference>
<protein>
    <submittedName>
        <fullName evidence="2">Uncharacterized protein</fullName>
    </submittedName>
</protein>
<sequence>MAGPDTRDPAEQWRNFTTRPTNGVTSSLSHSVTDIRVSWAGPAVEVQPIAISATKSSCTELK</sequence>
<feature type="compositionally biased region" description="Polar residues" evidence="1">
    <location>
        <begin position="14"/>
        <end position="28"/>
    </location>
</feature>
<reference evidence="2" key="1">
    <citation type="submission" date="2014-11" db="EMBL/GenBank/DDBJ databases">
        <authorList>
            <person name="Amaro Gonzalez C."/>
        </authorList>
    </citation>
    <scope>NUCLEOTIDE SEQUENCE</scope>
</reference>
<feature type="compositionally biased region" description="Basic and acidic residues" evidence="1">
    <location>
        <begin position="1"/>
        <end position="11"/>
    </location>
</feature>
<proteinExistence type="predicted"/>
<accession>A0A0E9QFQ2</accession>
<dbReference type="AlphaFoldDB" id="A0A0E9QFQ2"/>
<name>A0A0E9QFQ2_ANGAN</name>
<dbReference type="EMBL" id="GBXM01092871">
    <property type="protein sequence ID" value="JAH15706.1"/>
    <property type="molecule type" value="Transcribed_RNA"/>
</dbReference>
<evidence type="ECO:0000313" key="2">
    <source>
        <dbReference type="EMBL" id="JAH15706.1"/>
    </source>
</evidence>
<organism evidence="2">
    <name type="scientific">Anguilla anguilla</name>
    <name type="common">European freshwater eel</name>
    <name type="synonym">Muraena anguilla</name>
    <dbReference type="NCBI Taxonomy" id="7936"/>
    <lineage>
        <taxon>Eukaryota</taxon>
        <taxon>Metazoa</taxon>
        <taxon>Chordata</taxon>
        <taxon>Craniata</taxon>
        <taxon>Vertebrata</taxon>
        <taxon>Euteleostomi</taxon>
        <taxon>Actinopterygii</taxon>
        <taxon>Neopterygii</taxon>
        <taxon>Teleostei</taxon>
        <taxon>Anguilliformes</taxon>
        <taxon>Anguillidae</taxon>
        <taxon>Anguilla</taxon>
    </lineage>
</organism>